<feature type="domain" description="GGDEF" evidence="2">
    <location>
        <begin position="478"/>
        <end position="610"/>
    </location>
</feature>
<gene>
    <name evidence="3" type="ORF">M72_16261</name>
</gene>
<dbReference type="InterPro" id="IPR000160">
    <property type="entry name" value="GGDEF_dom"/>
</dbReference>
<organism evidence="3 4">
    <name type="scientific">Roseburia faecis</name>
    <dbReference type="NCBI Taxonomy" id="301302"/>
    <lineage>
        <taxon>Bacteria</taxon>
        <taxon>Bacillati</taxon>
        <taxon>Bacillota</taxon>
        <taxon>Clostridia</taxon>
        <taxon>Lachnospirales</taxon>
        <taxon>Lachnospiraceae</taxon>
        <taxon>Roseburia</taxon>
    </lineage>
</organism>
<dbReference type="PANTHER" id="PTHR44757">
    <property type="entry name" value="DIGUANYLATE CYCLASE DGCP"/>
    <property type="match status" value="1"/>
</dbReference>
<dbReference type="SUPFAM" id="SSF141868">
    <property type="entry name" value="EAL domain-like"/>
    <property type="match status" value="1"/>
</dbReference>
<feature type="domain" description="EAL" evidence="1">
    <location>
        <begin position="619"/>
        <end position="875"/>
    </location>
</feature>
<dbReference type="SUPFAM" id="SSF55073">
    <property type="entry name" value="Nucleotide cyclase"/>
    <property type="match status" value="1"/>
</dbReference>
<dbReference type="CDD" id="cd01948">
    <property type="entry name" value="EAL"/>
    <property type="match status" value="1"/>
</dbReference>
<dbReference type="Gene3D" id="3.30.450.20">
    <property type="entry name" value="PAS domain"/>
    <property type="match status" value="1"/>
</dbReference>
<dbReference type="InterPro" id="IPR001633">
    <property type="entry name" value="EAL_dom"/>
</dbReference>
<accession>A0A0M6WYB7</accession>
<dbReference type="Gene3D" id="3.20.20.450">
    <property type="entry name" value="EAL domain"/>
    <property type="match status" value="1"/>
</dbReference>
<dbReference type="Pfam" id="PF00990">
    <property type="entry name" value="GGDEF"/>
    <property type="match status" value="1"/>
</dbReference>
<dbReference type="SMART" id="SM00052">
    <property type="entry name" value="EAL"/>
    <property type="match status" value="1"/>
</dbReference>
<dbReference type="GO" id="GO:0006355">
    <property type="term" value="P:regulation of DNA-templated transcription"/>
    <property type="evidence" value="ECO:0007669"/>
    <property type="project" value="InterPro"/>
</dbReference>
<dbReference type="RefSeq" id="WP_055068754.1">
    <property type="nucleotide sequence ID" value="NZ_CP173697.1"/>
</dbReference>
<evidence type="ECO:0000313" key="4">
    <source>
        <dbReference type="Proteomes" id="UP000049979"/>
    </source>
</evidence>
<name>A0A0M6WYB7_9FIRM</name>
<dbReference type="InterPro" id="IPR013767">
    <property type="entry name" value="PAS_fold"/>
</dbReference>
<dbReference type="STRING" id="301302.ERS852420_02713"/>
<dbReference type="NCBIfam" id="TIGR00254">
    <property type="entry name" value="GGDEF"/>
    <property type="match status" value="1"/>
</dbReference>
<evidence type="ECO:0000259" key="1">
    <source>
        <dbReference type="PROSITE" id="PS50883"/>
    </source>
</evidence>
<dbReference type="Pfam" id="PF00989">
    <property type="entry name" value="PAS"/>
    <property type="match status" value="1"/>
</dbReference>
<protein>
    <submittedName>
        <fullName evidence="3">PAS/PAC sensor-containing diguanylate cyclase/phosphodiesterase</fullName>
    </submittedName>
</protein>
<dbReference type="EMBL" id="CVRR01000071">
    <property type="protein sequence ID" value="CRL42650.1"/>
    <property type="molecule type" value="Genomic_DNA"/>
</dbReference>
<dbReference type="InterPro" id="IPR035919">
    <property type="entry name" value="EAL_sf"/>
</dbReference>
<dbReference type="Proteomes" id="UP000049979">
    <property type="component" value="Unassembled WGS sequence"/>
</dbReference>
<dbReference type="PROSITE" id="PS50883">
    <property type="entry name" value="EAL"/>
    <property type="match status" value="1"/>
</dbReference>
<dbReference type="PANTHER" id="PTHR44757:SF2">
    <property type="entry name" value="BIOFILM ARCHITECTURE MAINTENANCE PROTEIN MBAA"/>
    <property type="match status" value="1"/>
</dbReference>
<keyword evidence="4" id="KW-1185">Reference proteome</keyword>
<dbReference type="SMART" id="SM00267">
    <property type="entry name" value="GGDEF"/>
    <property type="match status" value="1"/>
</dbReference>
<evidence type="ECO:0000259" key="2">
    <source>
        <dbReference type="PROSITE" id="PS50887"/>
    </source>
</evidence>
<dbReference type="InterPro" id="IPR043128">
    <property type="entry name" value="Rev_trsase/Diguanyl_cyclase"/>
</dbReference>
<dbReference type="SUPFAM" id="SSF55785">
    <property type="entry name" value="PYP-like sensor domain (PAS domain)"/>
    <property type="match status" value="1"/>
</dbReference>
<dbReference type="PROSITE" id="PS50887">
    <property type="entry name" value="GGDEF"/>
    <property type="match status" value="1"/>
</dbReference>
<evidence type="ECO:0000313" key="3">
    <source>
        <dbReference type="EMBL" id="CRL42650.1"/>
    </source>
</evidence>
<reference evidence="4" key="1">
    <citation type="submission" date="2015-05" db="EMBL/GenBank/DDBJ databases">
        <authorList>
            <consortium name="Pathogen Informatics"/>
        </authorList>
    </citation>
    <scope>NUCLEOTIDE SEQUENCE [LARGE SCALE GENOMIC DNA]</scope>
    <source>
        <strain evidence="4">M72</strain>
    </source>
</reference>
<dbReference type="Pfam" id="PF00563">
    <property type="entry name" value="EAL"/>
    <property type="match status" value="1"/>
</dbReference>
<proteinExistence type="predicted"/>
<dbReference type="AlphaFoldDB" id="A0A0M6WYB7"/>
<dbReference type="InterPro" id="IPR035965">
    <property type="entry name" value="PAS-like_dom_sf"/>
</dbReference>
<dbReference type="OrthoDB" id="9805474at2"/>
<dbReference type="CDD" id="cd01949">
    <property type="entry name" value="GGDEF"/>
    <property type="match status" value="1"/>
</dbReference>
<dbReference type="InterPro" id="IPR052155">
    <property type="entry name" value="Biofilm_reg_signaling"/>
</dbReference>
<dbReference type="InterPro" id="IPR029787">
    <property type="entry name" value="Nucleotide_cyclase"/>
</dbReference>
<sequence>MNDDTNLIDISMLQQLQDQFCCADHLYLMCVDKNKGVVTKPFGTEEQVGFLRTQVDKHAYMELVDQMQHDRMETVVERETAQDFMKLCAVSTKVEDQLQVVWIVMGIIKERLTPEVHLPEGMLITTEEQFYASVEFLSLLSGQLFESRRNQMIAQKAVEKSSVSELAMEYQLHRSRAMTEILQMMDSDNSFEKVAEDILREACESLEISGGCLLRENTGENTADMICEYTKEPDKSILAEGQHIPIGALPFYNGKTYMISSDSIMPEPFAHLFKTCHISAGIFEPIEIQNRTAMYFCVYDNEKTRIWENRDIKFVSDVRRVVQSIMLKRIAKNSLASSYTSLEAILENTGCGIYVVDYHTHAILYMNHKFKELFSRSIAGNHLEKMLFSDRETKRSQYYEEIYSVVEERWLDVHKTEIDWVDGRKVAMCTLYDITEKKIYQKEIENQANNDFLTGLFNRMRCEQDLGQFIRKTREKDATGALLYMGLDDFKHINDGLGHQYGDILLKAISHSLRRIDGIENTCYRMGGDEFVVIIPDSVYPELERIVRDVTSIFKKPWFLKGEDYYCTISMGIVYFPKDGETVEELVRKADIALLSAKRRGKNRVEYYDGMDASSSYRRLDLEKNMRTAAMNACTEFEVFYQPIIDVCQPGEPCCGAEALIRWNSSALGFVNPADFIPLAEYLGLINPIGEYVMKNAALRCKYWNDMGHPEYHVNVNLSVVQLLQNDIVKKVAKVLEETRIIPQNLTLEVTESLAINDMVRMKKILSEIRNLGVRVALDDFGTGYSSLNHIREMPLDVIKIDRCFIEHLGEDDFSNAFVRMVSELANAINVHVCVEGVETKQQRDIVKQMGIRMIQGFFYGKPMKIEEFEKKYLI</sequence>
<dbReference type="Gene3D" id="3.30.70.270">
    <property type="match status" value="1"/>
</dbReference>